<keyword evidence="1" id="KW-1133">Transmembrane helix</keyword>
<reference evidence="4 5" key="1">
    <citation type="journal article" date="2015" name="Int. J. Syst. Evol. Microbiol.">
        <title>Carboxylicivirga linearis sp. nov., isolated from a sea cucumber culture pond.</title>
        <authorList>
            <person name="Wang F.Q."/>
            <person name="Zhou Y.X."/>
            <person name="Lin X.Z."/>
            <person name="Chen G.J."/>
            <person name="Du Z.J."/>
        </authorList>
    </citation>
    <scope>NUCLEOTIDE SEQUENCE [LARGE SCALE GENOMIC DNA]</scope>
    <source>
        <strain evidence="4 5">FB218</strain>
    </source>
</reference>
<feature type="domain" description="FecR protein" evidence="2">
    <location>
        <begin position="133"/>
        <end position="220"/>
    </location>
</feature>
<dbReference type="PIRSF" id="PIRSF018266">
    <property type="entry name" value="FecR"/>
    <property type="match status" value="1"/>
</dbReference>
<evidence type="ECO:0000259" key="3">
    <source>
        <dbReference type="Pfam" id="PF16344"/>
    </source>
</evidence>
<sequence>MTKFKNKKILEKYVSGQTTSTQDKVIQSWLVENSEDSDVRSYFKNDWNNFLSTFSKNEEKKLIHILNKVHHTIRTNEEKQKERLSKRFIKWYYRAAAILFIPLLLGTFSYFGITSYFFSSNEDSTVQVICPLGSKMAFALPDGTTGMLNSDSYIEYAMPFNKRARNVNISGEVYFNVFHDKQRPFTVHSTQSEITVLGTSFNVRAYEDEATEIVLVNGKISCIPFNSAKEIILKPNEKLVIKKDKITRLSINAASYTSWKEGILIFRGESMKESLNKLSRWYNIDIEVTDDEIWTYSFTGTFINDSLDEVLKLLKLTSPMNYKIIPRTQKTDGSWTKQKVLLSSSTTH</sequence>
<dbReference type="PANTHER" id="PTHR30273:SF2">
    <property type="entry name" value="PROTEIN FECR"/>
    <property type="match status" value="1"/>
</dbReference>
<name>A0ABS5JWU8_9BACT</name>
<feature type="transmembrane region" description="Helical" evidence="1">
    <location>
        <begin position="91"/>
        <end position="118"/>
    </location>
</feature>
<gene>
    <name evidence="4" type="ORF">KEM10_13890</name>
</gene>
<dbReference type="Pfam" id="PF04773">
    <property type="entry name" value="FecR"/>
    <property type="match status" value="1"/>
</dbReference>
<evidence type="ECO:0000313" key="4">
    <source>
        <dbReference type="EMBL" id="MBS2099381.1"/>
    </source>
</evidence>
<dbReference type="Pfam" id="PF16344">
    <property type="entry name" value="FecR_C"/>
    <property type="match status" value="1"/>
</dbReference>
<keyword evidence="1" id="KW-0472">Membrane</keyword>
<dbReference type="Gene3D" id="3.55.50.30">
    <property type="match status" value="1"/>
</dbReference>
<proteinExistence type="predicted"/>
<keyword evidence="1" id="KW-0812">Transmembrane</keyword>
<dbReference type="RefSeq" id="WP_212216623.1">
    <property type="nucleotide sequence ID" value="NZ_JAGUCO010000010.1"/>
</dbReference>
<dbReference type="Gene3D" id="2.60.120.1440">
    <property type="match status" value="1"/>
</dbReference>
<dbReference type="Proteomes" id="UP000708576">
    <property type="component" value="Unassembled WGS sequence"/>
</dbReference>
<protein>
    <submittedName>
        <fullName evidence="4">DUF4974 domain-containing protein</fullName>
    </submittedName>
</protein>
<dbReference type="PANTHER" id="PTHR30273">
    <property type="entry name" value="PERIPLASMIC SIGNAL SENSOR AND SIGMA FACTOR ACTIVATOR FECR-RELATED"/>
    <property type="match status" value="1"/>
</dbReference>
<evidence type="ECO:0000259" key="2">
    <source>
        <dbReference type="Pfam" id="PF04773"/>
    </source>
</evidence>
<comment type="caution">
    <text evidence="4">The sequence shown here is derived from an EMBL/GenBank/DDBJ whole genome shotgun (WGS) entry which is preliminary data.</text>
</comment>
<organism evidence="4 5">
    <name type="scientific">Carboxylicivirga linearis</name>
    <dbReference type="NCBI Taxonomy" id="1628157"/>
    <lineage>
        <taxon>Bacteria</taxon>
        <taxon>Pseudomonadati</taxon>
        <taxon>Bacteroidota</taxon>
        <taxon>Bacteroidia</taxon>
        <taxon>Marinilabiliales</taxon>
        <taxon>Marinilabiliaceae</taxon>
        <taxon>Carboxylicivirga</taxon>
    </lineage>
</organism>
<dbReference type="EMBL" id="JAGUCO010000010">
    <property type="protein sequence ID" value="MBS2099381.1"/>
    <property type="molecule type" value="Genomic_DNA"/>
</dbReference>
<accession>A0ABS5JWU8</accession>
<feature type="domain" description="Protein FecR C-terminal" evidence="3">
    <location>
        <begin position="264"/>
        <end position="326"/>
    </location>
</feature>
<dbReference type="InterPro" id="IPR012373">
    <property type="entry name" value="Ferrdict_sens_TM"/>
</dbReference>
<evidence type="ECO:0000313" key="5">
    <source>
        <dbReference type="Proteomes" id="UP000708576"/>
    </source>
</evidence>
<dbReference type="InterPro" id="IPR032508">
    <property type="entry name" value="FecR_C"/>
</dbReference>
<dbReference type="InterPro" id="IPR006860">
    <property type="entry name" value="FecR"/>
</dbReference>
<evidence type="ECO:0000256" key="1">
    <source>
        <dbReference type="SAM" id="Phobius"/>
    </source>
</evidence>
<keyword evidence="5" id="KW-1185">Reference proteome</keyword>